<keyword evidence="5" id="KW-0395">Inflammatory response</keyword>
<dbReference type="GO" id="GO:0006954">
    <property type="term" value="P:inflammatory response"/>
    <property type="evidence" value="ECO:0007669"/>
    <property type="project" value="UniProtKB-KW"/>
</dbReference>
<dbReference type="Pfam" id="PF13553">
    <property type="entry name" value="FIIND"/>
    <property type="match status" value="1"/>
</dbReference>
<organism evidence="10 11">
    <name type="scientific">Podarcis lilfordi</name>
    <name type="common">Lilford's wall lizard</name>
    <dbReference type="NCBI Taxonomy" id="74358"/>
    <lineage>
        <taxon>Eukaryota</taxon>
        <taxon>Metazoa</taxon>
        <taxon>Chordata</taxon>
        <taxon>Craniata</taxon>
        <taxon>Vertebrata</taxon>
        <taxon>Euteleostomi</taxon>
        <taxon>Lepidosauria</taxon>
        <taxon>Squamata</taxon>
        <taxon>Bifurcata</taxon>
        <taxon>Unidentata</taxon>
        <taxon>Episquamata</taxon>
        <taxon>Laterata</taxon>
        <taxon>Lacertibaenia</taxon>
        <taxon>Lacertidae</taxon>
        <taxon>Podarcis</taxon>
    </lineage>
</organism>
<feature type="domain" description="Pyrin" evidence="8">
    <location>
        <begin position="781"/>
        <end position="874"/>
    </location>
</feature>
<dbReference type="GO" id="GO:0045087">
    <property type="term" value="P:innate immune response"/>
    <property type="evidence" value="ECO:0007669"/>
    <property type="project" value="UniProtKB-KW"/>
</dbReference>
<dbReference type="InterPro" id="IPR004020">
    <property type="entry name" value="DAPIN"/>
</dbReference>
<dbReference type="CDD" id="cd01671">
    <property type="entry name" value="CARD"/>
    <property type="match status" value="1"/>
</dbReference>
<dbReference type="EMBL" id="OX395138">
    <property type="protein sequence ID" value="CAI5791017.1"/>
    <property type="molecule type" value="Genomic_DNA"/>
</dbReference>
<accession>A0AA35PNE2</accession>
<feature type="compositionally biased region" description="Basic and acidic residues" evidence="6">
    <location>
        <begin position="109"/>
        <end position="119"/>
    </location>
</feature>
<evidence type="ECO:0000256" key="5">
    <source>
        <dbReference type="ARBA" id="ARBA00023198"/>
    </source>
</evidence>
<evidence type="ECO:0000256" key="6">
    <source>
        <dbReference type="SAM" id="MobiDB-lite"/>
    </source>
</evidence>
<protein>
    <submittedName>
        <fullName evidence="10">Recruitment domain-containing 8-like</fullName>
    </submittedName>
</protein>
<dbReference type="PROSITE" id="PS51830">
    <property type="entry name" value="FIIND"/>
    <property type="match status" value="1"/>
</dbReference>
<dbReference type="InterPro" id="IPR001315">
    <property type="entry name" value="CARD"/>
</dbReference>
<keyword evidence="4" id="KW-0391">Immunity</keyword>
<dbReference type="Proteomes" id="UP001178461">
    <property type="component" value="Chromosome 13"/>
</dbReference>
<name>A0AA35PNE2_9SAUR</name>
<feature type="domain" description="FIIND" evidence="9">
    <location>
        <begin position="465"/>
        <end position="750"/>
    </location>
</feature>
<feature type="region of interest" description="Disordered" evidence="6">
    <location>
        <begin position="762"/>
        <end position="781"/>
    </location>
</feature>
<evidence type="ECO:0000256" key="2">
    <source>
        <dbReference type="ARBA" id="ARBA00022490"/>
    </source>
</evidence>
<dbReference type="SUPFAM" id="SSF47986">
    <property type="entry name" value="DEATH domain"/>
    <property type="match status" value="3"/>
</dbReference>
<evidence type="ECO:0000313" key="11">
    <source>
        <dbReference type="Proteomes" id="UP001178461"/>
    </source>
</evidence>
<feature type="domain" description="Pyrin" evidence="8">
    <location>
        <begin position="221"/>
        <end position="301"/>
    </location>
</feature>
<dbReference type="GO" id="GO:0042981">
    <property type="term" value="P:regulation of apoptotic process"/>
    <property type="evidence" value="ECO:0007669"/>
    <property type="project" value="InterPro"/>
</dbReference>
<dbReference type="GO" id="GO:0005829">
    <property type="term" value="C:cytosol"/>
    <property type="evidence" value="ECO:0007669"/>
    <property type="project" value="UniProtKB-SubCell"/>
</dbReference>
<dbReference type="PROSITE" id="PS50209">
    <property type="entry name" value="CARD"/>
    <property type="match status" value="1"/>
</dbReference>
<feature type="region of interest" description="Disordered" evidence="6">
    <location>
        <begin position="1"/>
        <end position="177"/>
    </location>
</feature>
<sequence length="874" mass="99415">MATPEEKGGRKQRRRSRTGKYPEDPSAKEPLEEGGEKLKAKEAGKSTKKMGGRKEGEREEDPLLKLQRSLRLKGVRPSSSSSDDDDGRDPNTWGLQQSVAPQSLFLVECTKEMGGREEGEREEDPLLKLQRSLWLEGSGRQKEPLEEGGEKLKAKEAGRSTKKKGGRKEREKEVDPLLKFQRRQRSRSLYGAGRPSSSGGSFSLWCLPRGRLRISYALRWALQDLSRDERRSFLGKLREIQLEEGFVRIPEEVLHKAGAFRLRDLLLSYYGVTYAVEVAAKALRTVGRNDKADRLLSVSDGYSTKSLVMRRIARKKKVWSLEGVAITGDEIVCKGRKELLEIIEKDLEFFLRELCYGFIITPKEYRDYQKAEEDSKEKSQKLLNMIQERGEATCCWFLEQVERKHPGSIQILLFAVHGSGKKLVQATGSSVTQSESPLFAEEGRKTKMENPACFGIRVVCNLCPSEGLPETVRPEVLSESERNHERYRLCFTKAGSFLCFYTDVIFEVRGAVTITYHFDSWSKHLAEQNTEDWVVAGPLINIEADPAKAVAAVHFPHFLCLAGKDVSQVYIAHFVEGGMSLEKPDRVGPYRLILENPNFSPRGAILKTSWSWFKWKILVHTVALLYQMVQFQPPTFHLYLLPNDSSLRKAVHEHEVQCPSQRIDKPPWTLKPLTIGCRFFVETNDVRICPKEVEFQYLDADKLQQYVELSAEQMQDTFNFSVMEKFKNELIWEALVTQKELKSPEMSSPLLQEAQGASCCTSADAASSSTDSGHGAESRVMKKTTRDHLVSILENLREDDLNRFKFKLNKIPVSEGHDNIPLGRLKKADVMDLSQLLLSFYTEDYAVQVTADVLRAINCRDEAQRLLSLTRKRN</sequence>
<feature type="compositionally biased region" description="Basic and acidic residues" evidence="6">
    <location>
        <begin position="20"/>
        <end position="45"/>
    </location>
</feature>
<proteinExistence type="predicted"/>
<dbReference type="PANTHER" id="PTHR46985:SF4">
    <property type="entry name" value="CASPASE RECRUITMENT DOMAIN-CONTAINING PROTEIN 8"/>
    <property type="match status" value="1"/>
</dbReference>
<evidence type="ECO:0000259" key="9">
    <source>
        <dbReference type="PROSITE" id="PS51830"/>
    </source>
</evidence>
<evidence type="ECO:0000313" key="10">
    <source>
        <dbReference type="EMBL" id="CAI5791017.1"/>
    </source>
</evidence>
<evidence type="ECO:0000259" key="8">
    <source>
        <dbReference type="PROSITE" id="PS50824"/>
    </source>
</evidence>
<reference evidence="10" key="1">
    <citation type="submission" date="2022-12" db="EMBL/GenBank/DDBJ databases">
        <authorList>
            <person name="Alioto T."/>
            <person name="Alioto T."/>
            <person name="Gomez Garrido J."/>
        </authorList>
    </citation>
    <scope>NUCLEOTIDE SEQUENCE</scope>
</reference>
<dbReference type="Pfam" id="PF23679">
    <property type="entry name" value="UPA-FIIND"/>
    <property type="match status" value="1"/>
</dbReference>
<feature type="compositionally biased region" description="Low complexity" evidence="6">
    <location>
        <begin position="762"/>
        <end position="772"/>
    </location>
</feature>
<dbReference type="AlphaFoldDB" id="A0AA35PNE2"/>
<feature type="compositionally biased region" description="Basic and acidic residues" evidence="6">
    <location>
        <begin position="139"/>
        <end position="159"/>
    </location>
</feature>
<feature type="domain" description="CARD" evidence="7">
    <location>
        <begin position="334"/>
        <end position="416"/>
    </location>
</feature>
<dbReference type="InterPro" id="IPR051249">
    <property type="entry name" value="NLRP_Inflammasome"/>
</dbReference>
<dbReference type="CDD" id="cd08321">
    <property type="entry name" value="Pyrin_ASC-like"/>
    <property type="match status" value="1"/>
</dbReference>
<keyword evidence="3" id="KW-0399">Innate immunity</keyword>
<keyword evidence="2" id="KW-0963">Cytoplasm</keyword>
<comment type="subcellular location">
    <subcellularLocation>
        <location evidence="1">Cytoplasm</location>
        <location evidence="1">Cytosol</location>
    </subcellularLocation>
</comment>
<dbReference type="PROSITE" id="PS50824">
    <property type="entry name" value="DAPIN"/>
    <property type="match status" value="2"/>
</dbReference>
<feature type="compositionally biased region" description="Basic and acidic residues" evidence="6">
    <location>
        <begin position="52"/>
        <end position="63"/>
    </location>
</feature>
<dbReference type="InterPro" id="IPR011029">
    <property type="entry name" value="DEATH-like_dom_sf"/>
</dbReference>
<keyword evidence="11" id="KW-1185">Reference proteome</keyword>
<evidence type="ECO:0000256" key="4">
    <source>
        <dbReference type="ARBA" id="ARBA00022859"/>
    </source>
</evidence>
<dbReference type="SMART" id="SM01289">
    <property type="entry name" value="PYRIN"/>
    <property type="match status" value="2"/>
</dbReference>
<dbReference type="Pfam" id="PF02758">
    <property type="entry name" value="PYRIN"/>
    <property type="match status" value="2"/>
</dbReference>
<evidence type="ECO:0000259" key="7">
    <source>
        <dbReference type="PROSITE" id="PS50209"/>
    </source>
</evidence>
<evidence type="ECO:0000256" key="1">
    <source>
        <dbReference type="ARBA" id="ARBA00004514"/>
    </source>
</evidence>
<dbReference type="InterPro" id="IPR025307">
    <property type="entry name" value="FIIND_dom"/>
</dbReference>
<dbReference type="Gene3D" id="1.10.533.10">
    <property type="entry name" value="Death Domain, Fas"/>
    <property type="match status" value="3"/>
</dbReference>
<evidence type="ECO:0000256" key="3">
    <source>
        <dbReference type="ARBA" id="ARBA00022588"/>
    </source>
</evidence>
<gene>
    <name evidence="10" type="ORF">PODLI_1B030784</name>
</gene>
<dbReference type="PANTHER" id="PTHR46985">
    <property type="entry name" value="NACHT, LRR AND PYD DOMAINS-CONTAINING PROTEIN 1"/>
    <property type="match status" value="1"/>
</dbReference>